<name>A0A0U2W0S5_9BACL</name>
<accession>A0A0U2W0S5</accession>
<evidence type="ECO:0000313" key="4">
    <source>
        <dbReference type="Proteomes" id="UP000061660"/>
    </source>
</evidence>
<protein>
    <submittedName>
        <fullName evidence="3">Putative lipoprotein YerB</fullName>
    </submittedName>
</protein>
<dbReference type="Gene3D" id="3.50.90.10">
    <property type="entry name" value="YerB-like"/>
    <property type="match status" value="1"/>
</dbReference>
<dbReference type="AlphaFoldDB" id="A0A0U2W0S5"/>
<dbReference type="EMBL" id="CP013652">
    <property type="protein sequence ID" value="ALS25335.1"/>
    <property type="molecule type" value="Genomic_DNA"/>
</dbReference>
<dbReference type="STRING" id="162209.IJ22_50760"/>
<organism evidence="3 4">
    <name type="scientific">Paenibacillus naphthalenovorans</name>
    <dbReference type="NCBI Taxonomy" id="162209"/>
    <lineage>
        <taxon>Bacteria</taxon>
        <taxon>Bacillati</taxon>
        <taxon>Bacillota</taxon>
        <taxon>Bacilli</taxon>
        <taxon>Bacillales</taxon>
        <taxon>Paenibacillaceae</taxon>
        <taxon>Paenibacillus</taxon>
    </lineage>
</organism>
<gene>
    <name evidence="3" type="ORF">IJ22_50760</name>
</gene>
<dbReference type="InterPro" id="IPR023158">
    <property type="entry name" value="YerB-like_sf"/>
</dbReference>
<feature type="domain" description="DUF3048" evidence="1">
    <location>
        <begin position="54"/>
        <end position="195"/>
    </location>
</feature>
<evidence type="ECO:0000259" key="2">
    <source>
        <dbReference type="Pfam" id="PF17479"/>
    </source>
</evidence>
<evidence type="ECO:0000313" key="3">
    <source>
        <dbReference type="EMBL" id="ALS25335.1"/>
    </source>
</evidence>
<dbReference type="Pfam" id="PF17479">
    <property type="entry name" value="DUF3048_C"/>
    <property type="match status" value="1"/>
</dbReference>
<sequence length="358" mass="39377">MGRKGGMALLAGWLALTAAGCQTSGNPPAETVKPVVVEPKVPPPKAEPAFQAPLTGLPSDRKIEDRPIMVMINNAPQARPQSGLTQADMLLEVLAEGEITRIVGIFQSSRSKDPVGPVRSIRPYFIEIGKSFGAIQVHAGGSPDGYSKLKKERIHALDEITNAGAAFWRERSRKAPHNLYTDLEKIRETAQERGFTANALVQPAYSFVKKDADAVPAMANDAQDAPKVDITFLMQSYKVTYEFDQTSGLYKRSINGKQHIDLNNEEQLSAANVVVMGTRHRTLDSEGRLDVKLIGTGPALLFERGKVKKVEWKRDKESDPIRFLDLGREAVLQQGQTHIMIVPDTPSFESHVNYGQQP</sequence>
<keyword evidence="3" id="KW-0449">Lipoprotein</keyword>
<proteinExistence type="predicted"/>
<reference evidence="3 4" key="2">
    <citation type="journal article" date="2016" name="Genome Announc.">
        <title>Complete Genome Sequences of Two Interactive Moderate Thermophiles, Paenibacillus napthalenovorans 32O-Y and Paenibacillus sp. 32O-W.</title>
        <authorList>
            <person name="Butler R.R.III."/>
            <person name="Wang J."/>
            <person name="Stark B.C."/>
            <person name="Pombert J.F."/>
        </authorList>
    </citation>
    <scope>NUCLEOTIDE SEQUENCE [LARGE SCALE GENOMIC DNA]</scope>
    <source>
        <strain evidence="3 4">32O-Y</strain>
    </source>
</reference>
<dbReference type="PATRIC" id="fig|162209.4.peg.5361"/>
<dbReference type="KEGG" id="pnp:IJ22_50760"/>
<dbReference type="Pfam" id="PF11258">
    <property type="entry name" value="DUF3048"/>
    <property type="match status" value="1"/>
</dbReference>
<feature type="domain" description="DUF3048" evidence="2">
    <location>
        <begin position="228"/>
        <end position="339"/>
    </location>
</feature>
<evidence type="ECO:0000259" key="1">
    <source>
        <dbReference type="Pfam" id="PF11258"/>
    </source>
</evidence>
<keyword evidence="4" id="KW-1185">Reference proteome</keyword>
<dbReference type="PROSITE" id="PS51257">
    <property type="entry name" value="PROKAR_LIPOPROTEIN"/>
    <property type="match status" value="1"/>
</dbReference>
<reference evidence="4" key="1">
    <citation type="submission" date="2015-12" db="EMBL/GenBank/DDBJ databases">
        <title>Complete genome sequences of two moderately thermophilic Paenibacillus species.</title>
        <authorList>
            <person name="Butler R.III."/>
            <person name="Wang J."/>
            <person name="Stark B.C."/>
            <person name="Pombert J.-F."/>
        </authorList>
    </citation>
    <scope>NUCLEOTIDE SEQUENCE [LARGE SCALE GENOMIC DNA]</scope>
    <source>
        <strain evidence="4">32O-Y</strain>
    </source>
</reference>
<dbReference type="InterPro" id="IPR021416">
    <property type="entry name" value="DUF3048_N"/>
</dbReference>
<dbReference type="InterPro" id="IPR035328">
    <property type="entry name" value="DUF3048_C"/>
</dbReference>
<dbReference type="Proteomes" id="UP000061660">
    <property type="component" value="Chromosome"/>
</dbReference>
<dbReference type="OrthoDB" id="9779102at2"/>
<dbReference type="SUPFAM" id="SSF159774">
    <property type="entry name" value="YerB-like"/>
    <property type="match status" value="1"/>
</dbReference>